<proteinExistence type="predicted"/>
<reference evidence="2 3" key="1">
    <citation type="journal article" date="2019" name="Environ. Microbiol.">
        <title>At the nexus of three kingdoms: the genome of the mycorrhizal fungus Gigaspora margarita provides insights into plant, endobacterial and fungal interactions.</title>
        <authorList>
            <person name="Venice F."/>
            <person name="Ghignone S."/>
            <person name="Salvioli di Fossalunga A."/>
            <person name="Amselem J."/>
            <person name="Novero M."/>
            <person name="Xianan X."/>
            <person name="Sedzielewska Toro K."/>
            <person name="Morin E."/>
            <person name="Lipzen A."/>
            <person name="Grigoriev I.V."/>
            <person name="Henrissat B."/>
            <person name="Martin F.M."/>
            <person name="Bonfante P."/>
        </authorList>
    </citation>
    <scope>NUCLEOTIDE SEQUENCE [LARGE SCALE GENOMIC DNA]</scope>
    <source>
        <strain evidence="2 3">BEG34</strain>
    </source>
</reference>
<protein>
    <submittedName>
        <fullName evidence="2">Uncharacterized protein</fullName>
    </submittedName>
</protein>
<feature type="compositionally biased region" description="Acidic residues" evidence="1">
    <location>
        <begin position="39"/>
        <end position="49"/>
    </location>
</feature>
<dbReference type="EMBL" id="WTPW01000587">
    <property type="protein sequence ID" value="KAF0497058.1"/>
    <property type="molecule type" value="Genomic_DNA"/>
</dbReference>
<accession>A0A8H4AHS3</accession>
<evidence type="ECO:0000313" key="3">
    <source>
        <dbReference type="Proteomes" id="UP000439903"/>
    </source>
</evidence>
<gene>
    <name evidence="2" type="ORF">F8M41_020810</name>
</gene>
<comment type="caution">
    <text evidence="2">The sequence shown here is derived from an EMBL/GenBank/DDBJ whole genome shotgun (WGS) entry which is preliminary data.</text>
</comment>
<keyword evidence="3" id="KW-1185">Reference proteome</keyword>
<dbReference type="AlphaFoldDB" id="A0A8H4AHS3"/>
<feature type="compositionally biased region" description="Basic and acidic residues" evidence="1">
    <location>
        <begin position="63"/>
        <end position="73"/>
    </location>
</feature>
<evidence type="ECO:0000313" key="2">
    <source>
        <dbReference type="EMBL" id="KAF0497058.1"/>
    </source>
</evidence>
<evidence type="ECO:0000256" key="1">
    <source>
        <dbReference type="SAM" id="MobiDB-lite"/>
    </source>
</evidence>
<name>A0A8H4AHS3_GIGMA</name>
<feature type="compositionally biased region" description="Polar residues" evidence="1">
    <location>
        <begin position="15"/>
        <end position="30"/>
    </location>
</feature>
<organism evidence="2 3">
    <name type="scientific">Gigaspora margarita</name>
    <dbReference type="NCBI Taxonomy" id="4874"/>
    <lineage>
        <taxon>Eukaryota</taxon>
        <taxon>Fungi</taxon>
        <taxon>Fungi incertae sedis</taxon>
        <taxon>Mucoromycota</taxon>
        <taxon>Glomeromycotina</taxon>
        <taxon>Glomeromycetes</taxon>
        <taxon>Diversisporales</taxon>
        <taxon>Gigasporaceae</taxon>
        <taxon>Gigaspora</taxon>
    </lineage>
</organism>
<feature type="region of interest" description="Disordered" evidence="1">
    <location>
        <begin position="1"/>
        <end position="73"/>
    </location>
</feature>
<dbReference type="Proteomes" id="UP000439903">
    <property type="component" value="Unassembled WGS sequence"/>
</dbReference>
<sequence>MDSDNDNVAYRDNENTSYFDLSENNEPHNVSTKRKTLEEPIEESTEESTGEPAMKKIRVNFTKPKENNRSSGL</sequence>